<evidence type="ECO:0000313" key="4">
    <source>
        <dbReference type="EMBL" id="MFD1128404.1"/>
    </source>
</evidence>
<dbReference type="SUPFAM" id="SSF53383">
    <property type="entry name" value="PLP-dependent transferases"/>
    <property type="match status" value="1"/>
</dbReference>
<evidence type="ECO:0000256" key="1">
    <source>
        <dbReference type="ARBA" id="ARBA00001933"/>
    </source>
</evidence>
<dbReference type="InterPro" id="IPR015421">
    <property type="entry name" value="PyrdxlP-dep_Trfase_major"/>
</dbReference>
<dbReference type="Proteomes" id="UP001597169">
    <property type="component" value="Unassembled WGS sequence"/>
</dbReference>
<sequence>METSILHKYGLKRVINASGRMSILGVSAPTDTVMEAMKQGGQQYVEISDLTNKAGEHIANLLGAEAAAIVNSASSGIALSVAAMVTQGNRALSLKLHQETISKNEIVMLKGHNVQYGAPVETMIYLGGGRLVEAGYANEGKQEHLEDAITERTAAILYVKSHHSVQKNMITAAEAWEVAREYQVPFIIDAAAEEDLKSYISISDLVIYSGSKAIEGPTSGIVAGKSKYIEWLKVQLYGIGRSMKVGKESSFGLLQALDEYLVKQDRSEEEKQSLMELAALSELAGIEMSIVQDEAGRLIYRGRIKVNADEAGINAVQMAEKLRTGDIAIYTRDYGVKQGYFDIDPRSLKGDDMKVIFDRIIEITKGGLI</sequence>
<dbReference type="InterPro" id="IPR015424">
    <property type="entry name" value="PyrdxlP-dep_Trfase"/>
</dbReference>
<evidence type="ECO:0000256" key="3">
    <source>
        <dbReference type="ARBA" id="ARBA00044507"/>
    </source>
</evidence>
<proteinExistence type="inferred from homology"/>
<dbReference type="InterPro" id="IPR006337">
    <property type="entry name" value="DgaE-like"/>
</dbReference>
<evidence type="ECO:0000313" key="5">
    <source>
        <dbReference type="Proteomes" id="UP001597169"/>
    </source>
</evidence>
<keyword evidence="2" id="KW-0663">Pyridoxal phosphate</keyword>
<dbReference type="Gene3D" id="3.40.640.10">
    <property type="entry name" value="Type I PLP-dependent aspartate aminotransferase-like (Major domain)"/>
    <property type="match status" value="1"/>
</dbReference>
<keyword evidence="5" id="KW-1185">Reference proteome</keyword>
<dbReference type="NCBIfam" id="TIGR01437">
    <property type="entry name" value="selA_rel"/>
    <property type="match status" value="1"/>
</dbReference>
<dbReference type="InterPro" id="IPR018319">
    <property type="entry name" value="SelA-like"/>
</dbReference>
<name>A0ABW3PKW8_9BACL</name>
<dbReference type="PANTHER" id="PTHR32328">
    <property type="entry name" value="L-SERYL-TRNA(SEC) SELENIUM TRANSFERASE"/>
    <property type="match status" value="1"/>
</dbReference>
<protein>
    <submittedName>
        <fullName evidence="4">DgaE family pyridoxal phosphate-dependent ammonia lyase</fullName>
    </submittedName>
</protein>
<dbReference type="RefSeq" id="WP_251583343.1">
    <property type="nucleotide sequence ID" value="NZ_JBHTKX010000001.1"/>
</dbReference>
<reference evidence="5" key="1">
    <citation type="journal article" date="2019" name="Int. J. Syst. Evol. Microbiol.">
        <title>The Global Catalogue of Microorganisms (GCM) 10K type strain sequencing project: providing services to taxonomists for standard genome sequencing and annotation.</title>
        <authorList>
            <consortium name="The Broad Institute Genomics Platform"/>
            <consortium name="The Broad Institute Genome Sequencing Center for Infectious Disease"/>
            <person name="Wu L."/>
            <person name="Ma J."/>
        </authorList>
    </citation>
    <scope>NUCLEOTIDE SEQUENCE [LARGE SCALE GENOMIC DNA]</scope>
    <source>
        <strain evidence="5">CCUG 53519</strain>
    </source>
</reference>
<comment type="caution">
    <text evidence="4">The sequence shown here is derived from an EMBL/GenBank/DDBJ whole genome shotgun (WGS) entry which is preliminary data.</text>
</comment>
<dbReference type="Pfam" id="PF03841">
    <property type="entry name" value="SelA"/>
    <property type="match status" value="1"/>
</dbReference>
<gene>
    <name evidence="4" type="ORF">ACFQ3J_09485</name>
</gene>
<comment type="cofactor">
    <cofactor evidence="1">
        <name>pyridoxal 5'-phosphate</name>
        <dbReference type="ChEBI" id="CHEBI:597326"/>
    </cofactor>
</comment>
<comment type="similarity">
    <text evidence="3">Belongs to the SelA family.</text>
</comment>
<evidence type="ECO:0000256" key="2">
    <source>
        <dbReference type="ARBA" id="ARBA00022898"/>
    </source>
</evidence>
<organism evidence="4 5">
    <name type="scientific">Paenibacillus provencensis</name>
    <dbReference type="NCBI Taxonomy" id="441151"/>
    <lineage>
        <taxon>Bacteria</taxon>
        <taxon>Bacillati</taxon>
        <taxon>Bacillota</taxon>
        <taxon>Bacilli</taxon>
        <taxon>Bacillales</taxon>
        <taxon>Paenibacillaceae</taxon>
        <taxon>Paenibacillus</taxon>
    </lineage>
</organism>
<dbReference type="GO" id="GO:0016829">
    <property type="term" value="F:lyase activity"/>
    <property type="evidence" value="ECO:0007669"/>
    <property type="project" value="UniProtKB-KW"/>
</dbReference>
<dbReference type="PANTHER" id="PTHR32328:SF0">
    <property type="entry name" value="L-SERYL-TRNA(SEC) SELENIUM TRANSFERASE"/>
    <property type="match status" value="1"/>
</dbReference>
<dbReference type="EMBL" id="JBHTKX010000001">
    <property type="protein sequence ID" value="MFD1128404.1"/>
    <property type="molecule type" value="Genomic_DNA"/>
</dbReference>
<keyword evidence="4" id="KW-0456">Lyase</keyword>
<accession>A0ABW3PKW8</accession>